<feature type="signal peptide" evidence="2">
    <location>
        <begin position="1"/>
        <end position="16"/>
    </location>
</feature>
<dbReference type="SMART" id="SM00254">
    <property type="entry name" value="ShKT"/>
    <property type="match status" value="2"/>
</dbReference>
<reference evidence="5" key="1">
    <citation type="submission" date="2014-09" db="EMBL/GenBank/DDBJ databases">
        <authorList>
            <person name="Martin A.A."/>
        </authorList>
    </citation>
    <scope>NUCLEOTIDE SEQUENCE</scope>
    <source>
        <strain evidence="5">ED321</strain>
    </source>
</reference>
<feature type="chain" id="PRO_5015030583" evidence="2">
    <location>
        <begin position="17"/>
        <end position="141"/>
    </location>
</feature>
<dbReference type="RefSeq" id="XP_024503334.1">
    <property type="nucleotide sequence ID" value="XM_024649458.1"/>
</dbReference>
<sequence>MNFIFYIGFLFSIVNGFVSEDCKDLSPLCSGILRHCKSPTYIKIMQKRCALSCRFCTLPVKPTTPMIIRDRIHNCFTMVDQCNDEKFKKYMERNCKRTCSTATPKPTTTISPDDNEFENTEASGISDNNEEQIIDTETNTD</sequence>
<gene>
    <name evidence="4 6 7" type="ORF">SRAE_1000238800</name>
</gene>
<reference evidence="6" key="3">
    <citation type="submission" date="2020-12" db="UniProtKB">
        <authorList>
            <consortium name="WormBaseParasite"/>
        </authorList>
    </citation>
    <scope>IDENTIFICATION</scope>
</reference>
<dbReference type="GeneID" id="36376498"/>
<dbReference type="CTD" id="36376498"/>
<organism evidence="4">
    <name type="scientific">Strongyloides ratti</name>
    <name type="common">Parasitic roundworm</name>
    <dbReference type="NCBI Taxonomy" id="34506"/>
    <lineage>
        <taxon>Eukaryota</taxon>
        <taxon>Metazoa</taxon>
        <taxon>Ecdysozoa</taxon>
        <taxon>Nematoda</taxon>
        <taxon>Chromadorea</taxon>
        <taxon>Rhabditida</taxon>
        <taxon>Tylenchina</taxon>
        <taxon>Panagrolaimomorpha</taxon>
        <taxon>Strongyloidoidea</taxon>
        <taxon>Strongyloididae</taxon>
        <taxon>Strongyloides</taxon>
    </lineage>
</organism>
<dbReference type="Pfam" id="PF01549">
    <property type="entry name" value="ShK"/>
    <property type="match status" value="2"/>
</dbReference>
<keyword evidence="5" id="KW-1185">Reference proteome</keyword>
<accession>A0A090L7M4</accession>
<feature type="compositionally biased region" description="Low complexity" evidence="1">
    <location>
        <begin position="100"/>
        <end position="112"/>
    </location>
</feature>
<evidence type="ECO:0000313" key="7">
    <source>
        <dbReference type="WormBase" id="SRAE_1000238800"/>
    </source>
</evidence>
<evidence type="ECO:0000313" key="5">
    <source>
        <dbReference type="Proteomes" id="UP000035682"/>
    </source>
</evidence>
<dbReference type="WormBase" id="SRAE_1000238800">
    <property type="protein sequence ID" value="SRP04023"/>
    <property type="gene ID" value="WBGene00259003"/>
</dbReference>
<evidence type="ECO:0000313" key="6">
    <source>
        <dbReference type="WBParaSite" id="SRAE_1000238800.1"/>
    </source>
</evidence>
<dbReference type="EMBL" id="LN609528">
    <property type="protein sequence ID" value="CEF64133.1"/>
    <property type="molecule type" value="Genomic_DNA"/>
</dbReference>
<dbReference type="Proteomes" id="UP000035682">
    <property type="component" value="Unplaced"/>
</dbReference>
<dbReference type="Gene3D" id="1.10.10.1940">
    <property type="match status" value="1"/>
</dbReference>
<evidence type="ECO:0000256" key="1">
    <source>
        <dbReference type="SAM" id="MobiDB-lite"/>
    </source>
</evidence>
<keyword evidence="2" id="KW-0732">Signal</keyword>
<name>A0A090L7M4_STRRB</name>
<feature type="region of interest" description="Disordered" evidence="1">
    <location>
        <begin position="100"/>
        <end position="141"/>
    </location>
</feature>
<feature type="domain" description="ShKT" evidence="3">
    <location>
        <begin position="69"/>
        <end position="100"/>
    </location>
</feature>
<dbReference type="InterPro" id="IPR003582">
    <property type="entry name" value="ShKT_dom"/>
</dbReference>
<feature type="domain" description="ShKT" evidence="3">
    <location>
        <begin position="21"/>
        <end position="57"/>
    </location>
</feature>
<evidence type="ECO:0000256" key="2">
    <source>
        <dbReference type="SAM" id="SignalP"/>
    </source>
</evidence>
<reference evidence="4" key="2">
    <citation type="submission" date="2014-09" db="EMBL/GenBank/DDBJ databases">
        <authorList>
            <person name="Aslett A.Martin."/>
        </authorList>
    </citation>
    <scope>NUCLEOTIDE SEQUENCE</scope>
    <source>
        <strain evidence="4">ED321 Heterogonic</strain>
    </source>
</reference>
<evidence type="ECO:0000313" key="4">
    <source>
        <dbReference type="EMBL" id="CEF64133.1"/>
    </source>
</evidence>
<dbReference type="WBParaSite" id="SRAE_1000238800.1">
    <property type="protein sequence ID" value="SRAE_1000238800.1"/>
    <property type="gene ID" value="WBGene00259003"/>
</dbReference>
<dbReference type="AlphaFoldDB" id="A0A090L7M4"/>
<protein>
    <submittedName>
        <fullName evidence="4 6">ShKT domain-containing protein</fullName>
    </submittedName>
</protein>
<evidence type="ECO:0000259" key="3">
    <source>
        <dbReference type="SMART" id="SM00254"/>
    </source>
</evidence>
<proteinExistence type="predicted"/>
<feature type="compositionally biased region" description="Acidic residues" evidence="1">
    <location>
        <begin position="128"/>
        <end position="141"/>
    </location>
</feature>